<dbReference type="EMBL" id="JAANXD010000019">
    <property type="protein sequence ID" value="MBS1257325.1"/>
    <property type="molecule type" value="Genomic_DNA"/>
</dbReference>
<gene>
    <name evidence="10" type="ORF">MAG551_00367</name>
</gene>
<evidence type="ECO:0000256" key="7">
    <source>
        <dbReference type="PROSITE-ProRule" id="PRU00473"/>
    </source>
</evidence>
<feature type="domain" description="OmpA-like" evidence="9">
    <location>
        <begin position="116"/>
        <end position="234"/>
    </location>
</feature>
<organism evidence="10 11">
    <name type="scientific">Candidatus Scalindua arabica</name>
    <dbReference type="NCBI Taxonomy" id="1127984"/>
    <lineage>
        <taxon>Bacteria</taxon>
        <taxon>Pseudomonadati</taxon>
        <taxon>Planctomycetota</taxon>
        <taxon>Candidatus Brocadiia</taxon>
        <taxon>Candidatus Brocadiales</taxon>
        <taxon>Candidatus Scalinduaceae</taxon>
        <taxon>Candidatus Scalindua</taxon>
    </lineage>
</organism>
<comment type="caution">
    <text evidence="10">The sequence shown here is derived from an EMBL/GenBank/DDBJ whole genome shotgun (WGS) entry which is preliminary data.</text>
</comment>
<keyword evidence="5 8" id="KW-1133">Transmembrane helix</keyword>
<reference evidence="10" key="1">
    <citation type="journal article" date="2021" name="ISME J.">
        <title>Fine-scale metabolic discontinuity in a stratified prokaryote microbiome of a Red Sea deep halocline.</title>
        <authorList>
            <person name="Michoud G."/>
            <person name="Ngugi D.K."/>
            <person name="Barozzi A."/>
            <person name="Merlino G."/>
            <person name="Calleja M.L."/>
            <person name="Delgado-Huertas A."/>
            <person name="Moran X.A.G."/>
            <person name="Daffonchio D."/>
        </authorList>
    </citation>
    <scope>NUCLEOTIDE SEQUENCE</scope>
    <source>
        <strain evidence="10">SuakinDeep_MAG55_1</strain>
    </source>
</reference>
<dbReference type="GO" id="GO:0005886">
    <property type="term" value="C:plasma membrane"/>
    <property type="evidence" value="ECO:0007669"/>
    <property type="project" value="UniProtKB-SubCell"/>
</dbReference>
<evidence type="ECO:0000256" key="5">
    <source>
        <dbReference type="ARBA" id="ARBA00022989"/>
    </source>
</evidence>
<evidence type="ECO:0000256" key="4">
    <source>
        <dbReference type="ARBA" id="ARBA00022692"/>
    </source>
</evidence>
<protein>
    <submittedName>
        <fullName evidence="10">Peptidoglycan-associated lipoprotein</fullName>
    </submittedName>
</protein>
<name>A0A941ZYS6_9BACT</name>
<feature type="transmembrane region" description="Helical" evidence="8">
    <location>
        <begin position="12"/>
        <end position="34"/>
    </location>
</feature>
<keyword evidence="6 7" id="KW-0472">Membrane</keyword>
<dbReference type="InterPro" id="IPR050330">
    <property type="entry name" value="Bact_OuterMem_StrucFunc"/>
</dbReference>
<comment type="subcellular location">
    <subcellularLocation>
        <location evidence="1">Cell membrane</location>
        <topology evidence="1">Single-pass membrane protein</topology>
    </subcellularLocation>
</comment>
<dbReference type="SUPFAM" id="SSF103088">
    <property type="entry name" value="OmpA-like"/>
    <property type="match status" value="1"/>
</dbReference>
<evidence type="ECO:0000256" key="8">
    <source>
        <dbReference type="SAM" id="Phobius"/>
    </source>
</evidence>
<proteinExistence type="inferred from homology"/>
<dbReference type="InterPro" id="IPR025713">
    <property type="entry name" value="MotB-like_N_dom"/>
</dbReference>
<dbReference type="PROSITE" id="PS51123">
    <property type="entry name" value="OMPA_2"/>
    <property type="match status" value="1"/>
</dbReference>
<evidence type="ECO:0000313" key="10">
    <source>
        <dbReference type="EMBL" id="MBS1257325.1"/>
    </source>
</evidence>
<keyword evidence="4 8" id="KW-0812">Transmembrane</keyword>
<dbReference type="Gene3D" id="3.30.1330.60">
    <property type="entry name" value="OmpA-like domain"/>
    <property type="match status" value="1"/>
</dbReference>
<keyword evidence="10" id="KW-0449">Lipoprotein</keyword>
<evidence type="ECO:0000256" key="2">
    <source>
        <dbReference type="ARBA" id="ARBA00008914"/>
    </source>
</evidence>
<keyword evidence="3" id="KW-1003">Cell membrane</keyword>
<dbReference type="Proteomes" id="UP000722750">
    <property type="component" value="Unassembled WGS sequence"/>
</dbReference>
<dbReference type="PANTHER" id="PTHR30329:SF21">
    <property type="entry name" value="LIPOPROTEIN YIAD-RELATED"/>
    <property type="match status" value="1"/>
</dbReference>
<sequence length="237" mass="26872">MEEEPKKDPNEWALAYGDMITLLMTFFVLIIAMSSDSTEITKTREDYKGEGDNLVSADLTASGIFNEKIKSQSRVAFEADDFPAPVSDLDLVREDLVVFMTENKLFNVIDLKKTREGFTIRISADILFDSGETTLKVENIYMLDKIAELLSVIPNNVRIDGHTDDRYTDDNDAGNRLSIARASRVCDYVIEEEMLATARFGVAGFGRHRPLRPNSNERNRAKNRRVEIIIEEIPKDV</sequence>
<dbReference type="AlphaFoldDB" id="A0A941ZYS6"/>
<evidence type="ECO:0000256" key="6">
    <source>
        <dbReference type="ARBA" id="ARBA00023136"/>
    </source>
</evidence>
<dbReference type="InterPro" id="IPR036737">
    <property type="entry name" value="OmpA-like_sf"/>
</dbReference>
<dbReference type="Pfam" id="PF00691">
    <property type="entry name" value="OmpA"/>
    <property type="match status" value="1"/>
</dbReference>
<evidence type="ECO:0000256" key="1">
    <source>
        <dbReference type="ARBA" id="ARBA00004162"/>
    </source>
</evidence>
<evidence type="ECO:0000259" key="9">
    <source>
        <dbReference type="PROSITE" id="PS51123"/>
    </source>
</evidence>
<accession>A0A941ZYS6</accession>
<dbReference type="InterPro" id="IPR006665">
    <property type="entry name" value="OmpA-like"/>
</dbReference>
<dbReference type="CDD" id="cd07185">
    <property type="entry name" value="OmpA_C-like"/>
    <property type="match status" value="1"/>
</dbReference>
<dbReference type="Pfam" id="PF13677">
    <property type="entry name" value="MotB_plug"/>
    <property type="match status" value="1"/>
</dbReference>
<dbReference type="PANTHER" id="PTHR30329">
    <property type="entry name" value="STATOR ELEMENT OF FLAGELLAR MOTOR COMPLEX"/>
    <property type="match status" value="1"/>
</dbReference>
<evidence type="ECO:0000256" key="3">
    <source>
        <dbReference type="ARBA" id="ARBA00022475"/>
    </source>
</evidence>
<comment type="similarity">
    <text evidence="2">Belongs to the MotB family.</text>
</comment>
<evidence type="ECO:0000313" key="11">
    <source>
        <dbReference type="Proteomes" id="UP000722750"/>
    </source>
</evidence>